<feature type="compositionally biased region" description="Polar residues" evidence="2">
    <location>
        <begin position="458"/>
        <end position="478"/>
    </location>
</feature>
<evidence type="ECO:0000313" key="4">
    <source>
        <dbReference type="Proteomes" id="UP001189429"/>
    </source>
</evidence>
<protein>
    <recommendedName>
        <fullName evidence="5">Cilia- and flagella-associated protein 157</fullName>
    </recommendedName>
</protein>
<feature type="region of interest" description="Disordered" evidence="2">
    <location>
        <begin position="545"/>
        <end position="578"/>
    </location>
</feature>
<dbReference type="Proteomes" id="UP001189429">
    <property type="component" value="Unassembled WGS sequence"/>
</dbReference>
<keyword evidence="4" id="KW-1185">Reference proteome</keyword>
<comment type="caution">
    <text evidence="3">The sequence shown here is derived from an EMBL/GenBank/DDBJ whole genome shotgun (WGS) entry which is preliminary data.</text>
</comment>
<feature type="compositionally biased region" description="Low complexity" evidence="2">
    <location>
        <begin position="432"/>
        <end position="457"/>
    </location>
</feature>
<feature type="coiled-coil region" evidence="1">
    <location>
        <begin position="105"/>
        <end position="139"/>
    </location>
</feature>
<keyword evidence="1" id="KW-0175">Coiled coil</keyword>
<organism evidence="3 4">
    <name type="scientific">Prorocentrum cordatum</name>
    <dbReference type="NCBI Taxonomy" id="2364126"/>
    <lineage>
        <taxon>Eukaryota</taxon>
        <taxon>Sar</taxon>
        <taxon>Alveolata</taxon>
        <taxon>Dinophyceae</taxon>
        <taxon>Prorocentrales</taxon>
        <taxon>Prorocentraceae</taxon>
        <taxon>Prorocentrum</taxon>
    </lineage>
</organism>
<evidence type="ECO:0000313" key="3">
    <source>
        <dbReference type="EMBL" id="CAK0852602.1"/>
    </source>
</evidence>
<proteinExistence type="predicted"/>
<feature type="region of interest" description="Disordered" evidence="2">
    <location>
        <begin position="404"/>
        <end position="487"/>
    </location>
</feature>
<gene>
    <name evidence="3" type="ORF">PCOR1329_LOCUS44332</name>
</gene>
<reference evidence="3" key="1">
    <citation type="submission" date="2023-10" db="EMBL/GenBank/DDBJ databases">
        <authorList>
            <person name="Chen Y."/>
            <person name="Shah S."/>
            <person name="Dougan E. K."/>
            <person name="Thang M."/>
            <person name="Chan C."/>
        </authorList>
    </citation>
    <scope>NUCLEOTIDE SEQUENCE [LARGE SCALE GENOMIC DNA]</scope>
</reference>
<evidence type="ECO:0000256" key="2">
    <source>
        <dbReference type="SAM" id="MobiDB-lite"/>
    </source>
</evidence>
<accession>A0ABN9U1W6</accession>
<evidence type="ECO:0000256" key="1">
    <source>
        <dbReference type="SAM" id="Coils"/>
    </source>
</evidence>
<name>A0ABN9U1W6_9DINO</name>
<sequence length="596" mass="63767">METPAAACVEGLRESQLLPAKVHEIEFAELRNNIRKDTICYLQPTVLKIVGLEKDLLGLKQQVGNITTRVNDVCKVVEQEEITLAQLSCFQVEMLRRDDAGTALRTKLAEDVQLVRASMESLRQEAQEQRAARDGMKQQFDMMVDDVDKGVRDIAAIRQRLLELRSQCAADAGTLMEALDEKIEMLGSRHSQLVDDHNGHSAYITQALVERTTLTHTMAEHRQDIDRLCDSKVDAEEYRAERGRAADMTKALEDRLGSLDRKLAKLDGALEERVRSANNASAARTAALLREVRGDHQSELALARQAREHLEGYLATAREDIACLQRGMADLESHTGQALRTLGDGAEAAVRRMQLDHTATSAEVRTAQAGFAESVHASGALAARVDQLGRAMWMLLQSGRATSVLDPTGDHGEPGRSPSPAVGRTTPPWQEAISAPPSRPGSAARAAGATSRQRSSSLAGSRPQSGRTPGSSAPSRPQSGLAAAAAAAPREAPSTVCTSCGGRVPCQHVFFEGRAYARSQVAELRARWLDQAHAALQHCPPLPAGAAKRAAASGKGGRGAEPELGGPPDAESALPLIASGASISRATAPPAPLSAR</sequence>
<evidence type="ECO:0008006" key="5">
    <source>
        <dbReference type="Google" id="ProtNLM"/>
    </source>
</evidence>
<dbReference type="EMBL" id="CAUYUJ010015326">
    <property type="protein sequence ID" value="CAK0852602.1"/>
    <property type="molecule type" value="Genomic_DNA"/>
</dbReference>